<proteinExistence type="predicted"/>
<evidence type="ECO:0000256" key="1">
    <source>
        <dbReference type="SAM" id="MobiDB-lite"/>
    </source>
</evidence>
<name>A0A9X1JX26_9RHOB</name>
<sequence length="68" mass="7475">MAANTRFDALFGTAPILGDECYLFFKAYNRNFALLRKDLSNTSPPSESTVQPSISTSHSPARSHDPTI</sequence>
<dbReference type="InterPro" id="IPR025187">
    <property type="entry name" value="DUF4112"/>
</dbReference>
<dbReference type="AlphaFoldDB" id="A0A9X1JX26"/>
<accession>A0A9X1JX26</accession>
<feature type="region of interest" description="Disordered" evidence="1">
    <location>
        <begin position="39"/>
        <end position="68"/>
    </location>
</feature>
<protein>
    <submittedName>
        <fullName evidence="2">DUF4112 domain-containing protein</fullName>
    </submittedName>
</protein>
<evidence type="ECO:0000313" key="3">
    <source>
        <dbReference type="Proteomes" id="UP001138661"/>
    </source>
</evidence>
<comment type="caution">
    <text evidence="2">The sequence shown here is derived from an EMBL/GenBank/DDBJ whole genome shotgun (WGS) entry which is preliminary data.</text>
</comment>
<reference evidence="2" key="1">
    <citation type="submission" date="2021-07" db="EMBL/GenBank/DDBJ databases">
        <title>Roseobacter insulae sp. nov., isolated from a tidal flat.</title>
        <authorList>
            <person name="Park S."/>
            <person name="Yoon J.-H."/>
        </authorList>
    </citation>
    <scope>NUCLEOTIDE SEQUENCE</scope>
    <source>
        <strain evidence="2">YSTF-M11</strain>
    </source>
</reference>
<keyword evidence="3" id="KW-1185">Reference proteome</keyword>
<dbReference type="EMBL" id="JAHXDN010000001">
    <property type="protein sequence ID" value="MBW4706785.1"/>
    <property type="molecule type" value="Genomic_DNA"/>
</dbReference>
<dbReference type="Proteomes" id="UP001138661">
    <property type="component" value="Unassembled WGS sequence"/>
</dbReference>
<feature type="compositionally biased region" description="Polar residues" evidence="1">
    <location>
        <begin position="40"/>
        <end position="60"/>
    </location>
</feature>
<gene>
    <name evidence="2" type="ORF">KX928_03185</name>
</gene>
<evidence type="ECO:0000313" key="2">
    <source>
        <dbReference type="EMBL" id="MBW4706785.1"/>
    </source>
</evidence>
<dbReference type="Pfam" id="PF13430">
    <property type="entry name" value="DUF4112"/>
    <property type="match status" value="1"/>
</dbReference>
<organism evidence="2 3">
    <name type="scientific">Roseobacter insulae</name>
    <dbReference type="NCBI Taxonomy" id="2859783"/>
    <lineage>
        <taxon>Bacteria</taxon>
        <taxon>Pseudomonadati</taxon>
        <taxon>Pseudomonadota</taxon>
        <taxon>Alphaproteobacteria</taxon>
        <taxon>Rhodobacterales</taxon>
        <taxon>Roseobacteraceae</taxon>
        <taxon>Roseobacter</taxon>
    </lineage>
</organism>